<evidence type="ECO:0000313" key="1">
    <source>
        <dbReference type="EMBL" id="KAK9755031.1"/>
    </source>
</evidence>
<gene>
    <name evidence="1" type="ORF">QE152_g887</name>
</gene>
<sequence length="68" mass="7383">MELVLPRSATLTDQEFFGRDKALLGLLGVRVLTEEVVCRHASGLPLLGVRVLTEEVVCRHASGLPLPC</sequence>
<dbReference type="Proteomes" id="UP001458880">
    <property type="component" value="Unassembled WGS sequence"/>
</dbReference>
<dbReference type="EMBL" id="JASPKY010000004">
    <property type="protein sequence ID" value="KAK9755031.1"/>
    <property type="molecule type" value="Genomic_DNA"/>
</dbReference>
<dbReference type="AlphaFoldDB" id="A0AAW1NB62"/>
<protein>
    <submittedName>
        <fullName evidence="1">Uncharacterized protein</fullName>
    </submittedName>
</protein>
<reference evidence="1 2" key="1">
    <citation type="journal article" date="2024" name="BMC Genomics">
        <title>De novo assembly and annotation of Popillia japonica's genome with initial clues to its potential as an invasive pest.</title>
        <authorList>
            <person name="Cucini C."/>
            <person name="Boschi S."/>
            <person name="Funari R."/>
            <person name="Cardaioli E."/>
            <person name="Iannotti N."/>
            <person name="Marturano G."/>
            <person name="Paoli F."/>
            <person name="Bruttini M."/>
            <person name="Carapelli A."/>
            <person name="Frati F."/>
            <person name="Nardi F."/>
        </authorList>
    </citation>
    <scope>NUCLEOTIDE SEQUENCE [LARGE SCALE GENOMIC DNA]</scope>
    <source>
        <strain evidence="1">DMR45628</strain>
    </source>
</reference>
<organism evidence="1 2">
    <name type="scientific">Popillia japonica</name>
    <name type="common">Japanese beetle</name>
    <dbReference type="NCBI Taxonomy" id="7064"/>
    <lineage>
        <taxon>Eukaryota</taxon>
        <taxon>Metazoa</taxon>
        <taxon>Ecdysozoa</taxon>
        <taxon>Arthropoda</taxon>
        <taxon>Hexapoda</taxon>
        <taxon>Insecta</taxon>
        <taxon>Pterygota</taxon>
        <taxon>Neoptera</taxon>
        <taxon>Endopterygota</taxon>
        <taxon>Coleoptera</taxon>
        <taxon>Polyphaga</taxon>
        <taxon>Scarabaeiformia</taxon>
        <taxon>Scarabaeidae</taxon>
        <taxon>Rutelinae</taxon>
        <taxon>Popillia</taxon>
    </lineage>
</organism>
<evidence type="ECO:0000313" key="2">
    <source>
        <dbReference type="Proteomes" id="UP001458880"/>
    </source>
</evidence>
<keyword evidence="2" id="KW-1185">Reference proteome</keyword>
<proteinExistence type="predicted"/>
<name>A0AAW1NB62_POPJA</name>
<comment type="caution">
    <text evidence="1">The sequence shown here is derived from an EMBL/GenBank/DDBJ whole genome shotgun (WGS) entry which is preliminary data.</text>
</comment>
<accession>A0AAW1NB62</accession>